<keyword evidence="1" id="KW-0812">Transmembrane</keyword>
<keyword evidence="1" id="KW-1133">Transmembrane helix</keyword>
<dbReference type="Proteomes" id="UP000218054">
    <property type="component" value="Unassembled WGS sequence"/>
</dbReference>
<reference evidence="3 4" key="1">
    <citation type="submission" date="2017-08" db="EMBL/GenBank/DDBJ databases">
        <title>WGS of Clinical strains of the CDC Group NO-1 linked to zoonotic infections in humans.</title>
        <authorList>
            <person name="Bernier A.-M."/>
            <person name="Bernard K."/>
        </authorList>
    </citation>
    <scope>NUCLEOTIDE SEQUENCE [LARGE SCALE GENOMIC DNA]</scope>
    <source>
        <strain evidence="3 4">NML00-0135</strain>
    </source>
</reference>
<accession>A0A2A2AGG9</accession>
<keyword evidence="4" id="KW-1185">Reference proteome</keyword>
<feature type="domain" description="Type 4 fimbrial biogenesis protein PilX N-terminal" evidence="2">
    <location>
        <begin position="14"/>
        <end position="51"/>
    </location>
</feature>
<dbReference type="InterPro" id="IPR025746">
    <property type="entry name" value="PilX_N_dom"/>
</dbReference>
<feature type="transmembrane region" description="Helical" evidence="1">
    <location>
        <begin position="12"/>
        <end position="35"/>
    </location>
</feature>
<comment type="caution">
    <text evidence="3">The sequence shown here is derived from an EMBL/GenBank/DDBJ whole genome shotgun (WGS) entry which is preliminary data.</text>
</comment>
<name>A0A2A2AGG9_9BURK</name>
<protein>
    <submittedName>
        <fullName evidence="3">Pilus assembly protein PilX</fullName>
    </submittedName>
</protein>
<dbReference type="EMBL" id="NSJB01000006">
    <property type="protein sequence ID" value="PAT36838.1"/>
    <property type="molecule type" value="Genomic_DNA"/>
</dbReference>
<sequence length="187" mass="19680">MVGMGKNPGLKQGGVVLISALIMLLLTMILAIAGIRAITLEARITANLLDQKRLEEVADGVLREGERKINLYGVALRQCASGAGIVPSGGGVPCFVSNAMTDSNGLNTSFAQSDKAEGFSEPYGYWYPRYINTICPKGSGATSALGTAVSGCTDYYEINSQATMESGHEECGEKALCLRSAVSQFIS</sequence>
<proteinExistence type="predicted"/>
<dbReference type="AlphaFoldDB" id="A0A2A2AGG9"/>
<gene>
    <name evidence="3" type="ORF">CK625_09110</name>
</gene>
<evidence type="ECO:0000313" key="3">
    <source>
        <dbReference type="EMBL" id="PAT36838.1"/>
    </source>
</evidence>
<evidence type="ECO:0000259" key="2">
    <source>
        <dbReference type="Pfam" id="PF14341"/>
    </source>
</evidence>
<organism evidence="3 4">
    <name type="scientific">Vandammella animalimorsus</name>
    <dbReference type="NCBI Taxonomy" id="2029117"/>
    <lineage>
        <taxon>Bacteria</taxon>
        <taxon>Pseudomonadati</taxon>
        <taxon>Pseudomonadota</taxon>
        <taxon>Betaproteobacteria</taxon>
        <taxon>Burkholderiales</taxon>
        <taxon>Comamonadaceae</taxon>
        <taxon>Vandammella</taxon>
    </lineage>
</organism>
<dbReference type="Pfam" id="PF14341">
    <property type="entry name" value="PilX_N"/>
    <property type="match status" value="1"/>
</dbReference>
<evidence type="ECO:0000313" key="4">
    <source>
        <dbReference type="Proteomes" id="UP000218054"/>
    </source>
</evidence>
<keyword evidence="1" id="KW-0472">Membrane</keyword>
<evidence type="ECO:0000256" key="1">
    <source>
        <dbReference type="SAM" id="Phobius"/>
    </source>
</evidence>